<evidence type="ECO:0000256" key="1">
    <source>
        <dbReference type="SAM" id="MobiDB-lite"/>
    </source>
</evidence>
<comment type="caution">
    <text evidence="4">The sequence shown here is derived from an EMBL/GenBank/DDBJ whole genome shotgun (WGS) entry which is preliminary data.</text>
</comment>
<feature type="region of interest" description="Disordered" evidence="1">
    <location>
        <begin position="513"/>
        <end position="532"/>
    </location>
</feature>
<evidence type="ECO:0000313" key="4">
    <source>
        <dbReference type="EMBL" id="KAL1896608.1"/>
    </source>
</evidence>
<evidence type="ECO:0000313" key="5">
    <source>
        <dbReference type="Proteomes" id="UP001583186"/>
    </source>
</evidence>
<accession>A0ABR3Z9U6</accession>
<dbReference type="EMBL" id="JAWCUI010000022">
    <property type="protein sequence ID" value="KAL1896608.1"/>
    <property type="molecule type" value="Genomic_DNA"/>
</dbReference>
<keyword evidence="2" id="KW-0472">Membrane</keyword>
<feature type="compositionally biased region" description="Polar residues" evidence="1">
    <location>
        <begin position="556"/>
        <end position="567"/>
    </location>
</feature>
<dbReference type="Proteomes" id="UP001583186">
    <property type="component" value="Unassembled WGS sequence"/>
</dbReference>
<gene>
    <name evidence="4" type="ORF">Sste5346_004642</name>
</gene>
<feature type="transmembrane region" description="Helical" evidence="2">
    <location>
        <begin position="251"/>
        <end position="273"/>
    </location>
</feature>
<evidence type="ECO:0000256" key="2">
    <source>
        <dbReference type="SAM" id="Phobius"/>
    </source>
</evidence>
<evidence type="ECO:0000256" key="3">
    <source>
        <dbReference type="SAM" id="SignalP"/>
    </source>
</evidence>
<reference evidence="4 5" key="1">
    <citation type="journal article" date="2024" name="IMA Fungus">
        <title>IMA Genome - F19 : A genome assembly and annotation guide to empower mycologists, including annotated draft genome sequences of Ceratocystis pirilliformis, Diaporthe australafricana, Fusarium ophioides, Paecilomyces lecythidis, and Sporothrix stenoceras.</title>
        <authorList>
            <person name="Aylward J."/>
            <person name="Wilson A.M."/>
            <person name="Visagie C.M."/>
            <person name="Spraker J."/>
            <person name="Barnes I."/>
            <person name="Buitendag C."/>
            <person name="Ceriani C."/>
            <person name="Del Mar Angel L."/>
            <person name="du Plessis D."/>
            <person name="Fuchs T."/>
            <person name="Gasser K."/>
            <person name="Kramer D."/>
            <person name="Li W."/>
            <person name="Munsamy K."/>
            <person name="Piso A."/>
            <person name="Price J.L."/>
            <person name="Sonnekus B."/>
            <person name="Thomas C."/>
            <person name="van der Nest A."/>
            <person name="van Dijk A."/>
            <person name="van Heerden A."/>
            <person name="van Vuuren N."/>
            <person name="Yilmaz N."/>
            <person name="Duong T.A."/>
            <person name="van der Merwe N.A."/>
            <person name="Wingfield M.J."/>
            <person name="Wingfield B.D."/>
        </authorList>
    </citation>
    <scope>NUCLEOTIDE SEQUENCE [LARGE SCALE GENOMIC DNA]</scope>
    <source>
        <strain evidence="4 5">CMW 5346</strain>
    </source>
</reference>
<feature type="region of interest" description="Disordered" evidence="1">
    <location>
        <begin position="546"/>
        <end position="567"/>
    </location>
</feature>
<sequence length="567" mass="58042">MTKLPLRVAWLLIAAASWTATTQTANALSIPIDISVPVNDLGLTIFDRATSECASGFATCPGFSLPGDFCCPSDSVCNVLAGNTTLLCCPTGQSCTIINPITCDITQQDPETHPEAPIKTSALNGVLTKCGGSCCPFGYNCNGNNLCVMEVNQNAAPLQNVPTTTSTKSTSTTSSKTTSTSSSTTLAQAGGAQMTTTADSSITVAVYTGTSTVATAASTSTGTSGTTGTDVSESAVASADDKSKNTSTATIVGGVIGGLAGLLLVGAAIWFLCGRRLRKNGSKSIGGIGGGGGGSRLGSGMKQRDPMNFMSDTNKLTRSTSSFGNIINNPLSISSPKPQGDATAFRTDFIRKLPSSGDYSRPVTPASSFGGGIGSSGLDAASSTVGSVGYNNNRPQQQQQKLGSPSPLGIRLDRELPSPPSPSPPPLVLRRSRDSTSVTPIRGMRNSGPRTQPSKHNPREPSMEEINVGVDPSIIAFGGNFTISPPGTLLPPGRAAAATAALASVTSNANNTNVNNGGLTVPGAGQDRNRNNDRLTTFSSLLQAANLDPERPYVPNSVQSSPASRRK</sequence>
<feature type="signal peptide" evidence="3">
    <location>
        <begin position="1"/>
        <end position="27"/>
    </location>
</feature>
<feature type="compositionally biased region" description="Pro residues" evidence="1">
    <location>
        <begin position="417"/>
        <end position="427"/>
    </location>
</feature>
<keyword evidence="2" id="KW-0812">Transmembrane</keyword>
<feature type="compositionally biased region" description="Polar residues" evidence="1">
    <location>
        <begin position="385"/>
        <end position="403"/>
    </location>
</feature>
<evidence type="ECO:0008006" key="6">
    <source>
        <dbReference type="Google" id="ProtNLM"/>
    </source>
</evidence>
<organism evidence="4 5">
    <name type="scientific">Sporothrix stenoceras</name>
    <dbReference type="NCBI Taxonomy" id="5173"/>
    <lineage>
        <taxon>Eukaryota</taxon>
        <taxon>Fungi</taxon>
        <taxon>Dikarya</taxon>
        <taxon>Ascomycota</taxon>
        <taxon>Pezizomycotina</taxon>
        <taxon>Sordariomycetes</taxon>
        <taxon>Sordariomycetidae</taxon>
        <taxon>Ophiostomatales</taxon>
        <taxon>Ophiostomataceae</taxon>
        <taxon>Sporothrix</taxon>
    </lineage>
</organism>
<feature type="chain" id="PRO_5045555094" description="Mid2 domain-containing protein" evidence="3">
    <location>
        <begin position="28"/>
        <end position="567"/>
    </location>
</feature>
<name>A0ABR3Z9U6_9PEZI</name>
<proteinExistence type="predicted"/>
<protein>
    <recommendedName>
        <fullName evidence="6">Mid2 domain-containing protein</fullName>
    </recommendedName>
</protein>
<feature type="compositionally biased region" description="Low complexity" evidence="1">
    <location>
        <begin position="163"/>
        <end position="192"/>
    </location>
</feature>
<keyword evidence="5" id="KW-1185">Reference proteome</keyword>
<feature type="region of interest" description="Disordered" evidence="1">
    <location>
        <begin position="385"/>
        <end position="464"/>
    </location>
</feature>
<feature type="compositionally biased region" description="Low complexity" evidence="1">
    <location>
        <begin position="513"/>
        <end position="523"/>
    </location>
</feature>
<feature type="region of interest" description="Disordered" evidence="1">
    <location>
        <begin position="159"/>
        <end position="192"/>
    </location>
</feature>
<keyword evidence="3" id="KW-0732">Signal</keyword>
<keyword evidence="2" id="KW-1133">Transmembrane helix</keyword>